<evidence type="ECO:0000313" key="3">
    <source>
        <dbReference type="Proteomes" id="UP000516305"/>
    </source>
</evidence>
<evidence type="ECO:0000313" key="2">
    <source>
        <dbReference type="EMBL" id="QNR25695.1"/>
    </source>
</evidence>
<feature type="chain" id="PRO_5028884602" description="Thioredoxin domain-containing protein" evidence="1">
    <location>
        <begin position="22"/>
        <end position="139"/>
    </location>
</feature>
<protein>
    <recommendedName>
        <fullName evidence="4">Thioredoxin domain-containing protein</fullName>
    </recommendedName>
</protein>
<dbReference type="InterPro" id="IPR036249">
    <property type="entry name" value="Thioredoxin-like_sf"/>
</dbReference>
<reference evidence="2 3" key="1">
    <citation type="submission" date="2020-08" db="EMBL/GenBank/DDBJ databases">
        <title>Croceimicrobium hydrocarbonivorans gen. nov., sp. nov., a novel marine bacterium isolated from a bacterial consortium that degrades polyethylene terephthalate.</title>
        <authorList>
            <person name="Liu R."/>
        </authorList>
    </citation>
    <scope>NUCLEOTIDE SEQUENCE [LARGE SCALE GENOMIC DNA]</scope>
    <source>
        <strain evidence="2 3">A20-9</strain>
    </source>
</reference>
<proteinExistence type="predicted"/>
<dbReference type="AlphaFoldDB" id="A0A7H0VIZ7"/>
<name>A0A7H0VIZ7_9FLAO</name>
<dbReference type="Proteomes" id="UP000516305">
    <property type="component" value="Chromosome"/>
</dbReference>
<keyword evidence="1" id="KW-0732">Signal</keyword>
<dbReference type="RefSeq" id="WP_210760220.1">
    <property type="nucleotide sequence ID" value="NZ_CP060139.1"/>
</dbReference>
<feature type="signal peptide" evidence="1">
    <location>
        <begin position="1"/>
        <end position="21"/>
    </location>
</feature>
<gene>
    <name evidence="2" type="ORF">H4K34_07600</name>
</gene>
<sequence length="139" mass="15252">MKTLLLSLSLIFSFSSFDQNAANPAPAELSEALIVVVNTADWCPLCQKHGERVENDILSTFQANASYQIIVNDLSTEESKAASQKILMKAGLENFSAENNGTGRIYFVHPTSKKVLDKISVSKSTEKIRKAFAEALENI</sequence>
<keyword evidence="3" id="KW-1185">Reference proteome</keyword>
<evidence type="ECO:0008006" key="4">
    <source>
        <dbReference type="Google" id="ProtNLM"/>
    </source>
</evidence>
<dbReference type="SUPFAM" id="SSF52833">
    <property type="entry name" value="Thioredoxin-like"/>
    <property type="match status" value="1"/>
</dbReference>
<organism evidence="2 3">
    <name type="scientific">Croceimicrobium hydrocarbonivorans</name>
    <dbReference type="NCBI Taxonomy" id="2761580"/>
    <lineage>
        <taxon>Bacteria</taxon>
        <taxon>Pseudomonadati</taxon>
        <taxon>Bacteroidota</taxon>
        <taxon>Flavobacteriia</taxon>
        <taxon>Flavobacteriales</taxon>
        <taxon>Owenweeksiaceae</taxon>
        <taxon>Croceimicrobium</taxon>
    </lineage>
</organism>
<accession>A0A7H0VIZ7</accession>
<evidence type="ECO:0000256" key="1">
    <source>
        <dbReference type="SAM" id="SignalP"/>
    </source>
</evidence>
<dbReference type="KEGG" id="chyd:H4K34_07600"/>
<dbReference type="Gene3D" id="3.40.30.10">
    <property type="entry name" value="Glutaredoxin"/>
    <property type="match status" value="1"/>
</dbReference>
<dbReference type="EMBL" id="CP060139">
    <property type="protein sequence ID" value="QNR25695.1"/>
    <property type="molecule type" value="Genomic_DNA"/>
</dbReference>